<dbReference type="InterPro" id="IPR040521">
    <property type="entry name" value="KDZ"/>
</dbReference>
<reference evidence="3 4" key="1">
    <citation type="submission" date="2017-11" db="EMBL/GenBank/DDBJ databases">
        <title>De novo assembly and phasing of dikaryotic genomes from two isolates of Puccinia coronata f. sp. avenae, the causal agent of oat crown rust.</title>
        <authorList>
            <person name="Miller M.E."/>
            <person name="Zhang Y."/>
            <person name="Omidvar V."/>
            <person name="Sperschneider J."/>
            <person name="Schwessinger B."/>
            <person name="Raley C."/>
            <person name="Palmer J.M."/>
            <person name="Garnica D."/>
            <person name="Upadhyaya N."/>
            <person name="Rathjen J."/>
            <person name="Taylor J.M."/>
            <person name="Park R.F."/>
            <person name="Dodds P.N."/>
            <person name="Hirsch C.D."/>
            <person name="Kianian S.F."/>
            <person name="Figueroa M."/>
        </authorList>
    </citation>
    <scope>NUCLEOTIDE SEQUENCE [LARGE SCALE GENOMIC DNA]</scope>
    <source>
        <strain evidence="3">12NC29</strain>
    </source>
</reference>
<keyword evidence="4" id="KW-1185">Reference proteome</keyword>
<name>A0A2N5V0E0_9BASI</name>
<feature type="domain" description="CxC1-like cysteine cluster associated with KDZ transposases" evidence="2">
    <location>
        <begin position="137"/>
        <end position="240"/>
    </location>
</feature>
<dbReference type="STRING" id="200324.A0A2N5V0E0"/>
<dbReference type="Proteomes" id="UP000235388">
    <property type="component" value="Unassembled WGS sequence"/>
</dbReference>
<proteinExistence type="predicted"/>
<feature type="compositionally biased region" description="Acidic residues" evidence="1">
    <location>
        <begin position="875"/>
        <end position="892"/>
    </location>
</feature>
<dbReference type="AlphaFoldDB" id="A0A2N5V0E0"/>
<dbReference type="EMBL" id="PGCJ01000147">
    <property type="protein sequence ID" value="PLW43468.1"/>
    <property type="molecule type" value="Genomic_DNA"/>
</dbReference>
<evidence type="ECO:0000313" key="4">
    <source>
        <dbReference type="Proteomes" id="UP000235388"/>
    </source>
</evidence>
<comment type="caution">
    <text evidence="3">The sequence shown here is derived from an EMBL/GenBank/DDBJ whole genome shotgun (WGS) entry which is preliminary data.</text>
</comment>
<evidence type="ECO:0000313" key="3">
    <source>
        <dbReference type="EMBL" id="PLW43468.1"/>
    </source>
</evidence>
<sequence length="924" mass="106562">MSRRRIRSLRHDSELDDTLTSRRRVRSSRNRPSAHVYLRNEVARINRSLQIGQQYGMVDFPNRPNQPRFDPSNAVNYDMYPAMQEDLPQSSHVATSYARYHRLRWYAEARELRMAEWAKIENQAAATFFWCQQHTRNWTTNDPPSSTVPFTCVCPPSLITQRAVDLIDITDRHASFPISFCKCIPDVIRLMYHGYIASSAKAPRTAFSIPLIQLHHQMWQASTVSALGFTKALMIFLDARHKQPLLGRGSQKSRQLRIPFTHSTDLYSRILLLKDTLYQEGLGLTANQLWSEKCPRCFGPREHEHKADPHEPDFILAMDGNYQQQHYAYASKDSPTDSQYPPSFLPPGKINTHILAVEATEGDVADVKDPCAESHKVADDKRDSTTWEKCDDSGLFATACRHNVPLMYANVYKSGEKLYYPRDFLPERRADLIFGTLVFHSYVHEWHCQVQYNPRLNQWWGLSDGEGLERLWSFISLLVAPLRVSSRLHRLVAIHNRSQYYTNILNESCGEWLRSKLDTATQKTEDARKHLTQLHTMLNPNATNASCRQKQKKELGRLLSLQDELENAWSTDSMTPSKAVARAVVISKLSQEIADQRRRVGSNMNDMLWRGLSEQSQDKLLQIWYLKSQIRHKFLAMIQEKRPLVRVCCPGEQTTLGTDVQQKIIELLRKRAKQLRKVLDRYNKKVRCFVRLNPNHVHPTEIEYGNLMSLDAEDPFWNDGLFTNENKPWAVDCNTQNGIRYLAAMNRGMEEKRRLGWEVRRAMRWAIERNKTLQQLIGMLTLTADDARTTNLLAHSTLILLEPQKRRMAAQVVLHSELIKNYSLQREWNIPCLQVFDETASQTGDGEASMITGDISADNPTDNNTDCEQEQREFGEEEPGGINDEPEEDNDDEYMQELANMLHENMMEELANNEAQGGDAGDLE</sequence>
<evidence type="ECO:0000259" key="2">
    <source>
        <dbReference type="Pfam" id="PF18802"/>
    </source>
</evidence>
<dbReference type="PANTHER" id="PTHR33096:SF1">
    <property type="entry name" value="CXC1-LIKE CYSTEINE CLUSTER ASSOCIATED WITH KDZ TRANSPOSASES DOMAIN-CONTAINING PROTEIN"/>
    <property type="match status" value="1"/>
</dbReference>
<gene>
    <name evidence="3" type="ORF">PCANC_10060</name>
</gene>
<dbReference type="OrthoDB" id="3253684at2759"/>
<accession>A0A2N5V0E0</accession>
<feature type="region of interest" description="Disordered" evidence="1">
    <location>
        <begin position="844"/>
        <end position="892"/>
    </location>
</feature>
<dbReference type="Pfam" id="PF18758">
    <property type="entry name" value="KDZ"/>
    <property type="match status" value="2"/>
</dbReference>
<evidence type="ECO:0000256" key="1">
    <source>
        <dbReference type="SAM" id="MobiDB-lite"/>
    </source>
</evidence>
<protein>
    <recommendedName>
        <fullName evidence="2">CxC1-like cysteine cluster associated with KDZ transposases domain-containing protein</fullName>
    </recommendedName>
</protein>
<organism evidence="3 4">
    <name type="scientific">Puccinia coronata f. sp. avenae</name>
    <dbReference type="NCBI Taxonomy" id="200324"/>
    <lineage>
        <taxon>Eukaryota</taxon>
        <taxon>Fungi</taxon>
        <taxon>Dikarya</taxon>
        <taxon>Basidiomycota</taxon>
        <taxon>Pucciniomycotina</taxon>
        <taxon>Pucciniomycetes</taxon>
        <taxon>Pucciniales</taxon>
        <taxon>Pucciniaceae</taxon>
        <taxon>Puccinia</taxon>
    </lineage>
</organism>
<dbReference type="PANTHER" id="PTHR33096">
    <property type="entry name" value="CXC2 DOMAIN-CONTAINING PROTEIN"/>
    <property type="match status" value="1"/>
</dbReference>
<dbReference type="InterPro" id="IPR041320">
    <property type="entry name" value="CxC1"/>
</dbReference>
<dbReference type="Pfam" id="PF18802">
    <property type="entry name" value="CxC1"/>
    <property type="match status" value="1"/>
</dbReference>